<dbReference type="Proteomes" id="UP000831195">
    <property type="component" value="Segment"/>
</dbReference>
<keyword evidence="2" id="KW-1185">Reference proteome</keyword>
<name>A0AAE8Y0P6_9VIRU</name>
<gene>
    <name evidence="1" type="ORF">CcNV_091</name>
</gene>
<accession>A0AAE8Y0P6</accession>
<protein>
    <submittedName>
        <fullName evidence="1">Uncharacterized protein</fullName>
    </submittedName>
</protein>
<dbReference type="EMBL" id="MZ311577">
    <property type="protein sequence ID" value="UBZ25576.1"/>
    <property type="molecule type" value="Genomic_DNA"/>
</dbReference>
<reference evidence="1" key="1">
    <citation type="journal article" date="2021" name="Viruses">
        <title>Identification and Full Characterisation of Two Novel Crustacean Infecting Members of the Family Nudiviridae Provides Support for Two Subfamilies.</title>
        <authorList>
            <person name="Bateman K.S."/>
            <person name="Kerr R."/>
            <person name="Stentiford G.D."/>
            <person name="Bean T.P."/>
            <person name="Hooper C."/>
            <person name="Van Eynde B."/>
            <person name="Delbare D."/>
            <person name="Bojko J."/>
            <person name="Christiaens O."/>
            <person name="Taning C.N.T."/>
            <person name="Smagghe G."/>
            <person name="van Oers M.M."/>
            <person name="van Aerle R."/>
        </authorList>
    </citation>
    <scope>NUCLEOTIDE SEQUENCE</scope>
    <source>
        <strain evidence="1">AN1</strain>
    </source>
</reference>
<sequence length="111" mass="13011">MEHSTIHDITLSATDTNAICKHLPSRCRNYSKTMYFYYGNNYNKKLWDATAKPIRILPSDLDNTKRNQLINMLKLLIPLYSRQVKIIVYYDQPVYLKDPIICIPAIHIPNI</sequence>
<proteinExistence type="predicted"/>
<organism evidence="1 2">
    <name type="scientific">Crangon crangon nudivirus</name>
    <dbReference type="NCBI Taxonomy" id="2880838"/>
    <lineage>
        <taxon>Viruses</taxon>
        <taxon>Viruses incertae sedis</taxon>
        <taxon>Naldaviricetes</taxon>
        <taxon>Lefavirales</taxon>
        <taxon>Nudiviridae</taxon>
        <taxon>Gammanudivirus</taxon>
        <taxon>Gammanudivirus cracrangonis</taxon>
    </lineage>
</organism>
<evidence type="ECO:0000313" key="2">
    <source>
        <dbReference type="Proteomes" id="UP000831195"/>
    </source>
</evidence>
<evidence type="ECO:0000313" key="1">
    <source>
        <dbReference type="EMBL" id="UBZ25576.1"/>
    </source>
</evidence>